<dbReference type="CDD" id="cd03039">
    <property type="entry name" value="GST_N_Sigma_like"/>
    <property type="match status" value="1"/>
</dbReference>
<dbReference type="SFLD" id="SFLDS00019">
    <property type="entry name" value="Glutathione_Transferase_(cytos"/>
    <property type="match status" value="1"/>
</dbReference>
<feature type="domain" description="GST N-terminal" evidence="1">
    <location>
        <begin position="5"/>
        <end position="82"/>
    </location>
</feature>
<dbReference type="Proteomes" id="UP000887575">
    <property type="component" value="Unassembled WGS sequence"/>
</dbReference>
<evidence type="ECO:0008006" key="5">
    <source>
        <dbReference type="Google" id="ProtNLM"/>
    </source>
</evidence>
<dbReference type="InterPro" id="IPR004046">
    <property type="entry name" value="GST_C"/>
</dbReference>
<dbReference type="SUPFAM" id="SSF47616">
    <property type="entry name" value="GST C-terminal domain-like"/>
    <property type="match status" value="1"/>
</dbReference>
<dbReference type="InterPro" id="IPR036249">
    <property type="entry name" value="Thioredoxin-like_sf"/>
</dbReference>
<dbReference type="Pfam" id="PF02798">
    <property type="entry name" value="GST_N"/>
    <property type="match status" value="1"/>
</dbReference>
<accession>A0AAF3F0S4</accession>
<dbReference type="PANTHER" id="PTHR11571:SF150">
    <property type="entry name" value="GLUTATHIONE S-TRANSFERASE"/>
    <property type="match status" value="1"/>
</dbReference>
<keyword evidence="3" id="KW-1185">Reference proteome</keyword>
<sequence length="215" mass="25660">MTQKHHYKLVYFDTKGRAEPIRLLFNYFDVDFEDVRLKKEEDYKNGSPFGQLPYLDVDRGKHVISQTSAILRYVAKSFQAGFAGKTRIDAAKCDMFNDTFWDVLYAYWSEKLAPTPEMAEEMRMKWLQIRPEKLEIFQKYLRKNGGRYMVGDELTYTDLCFLYFLYVIQRGDGSGALDDFPLLTEYYNRILRLPQITEYVLREWNIDEEKNRHSD</sequence>
<dbReference type="SUPFAM" id="SSF52833">
    <property type="entry name" value="Thioredoxin-like"/>
    <property type="match status" value="1"/>
</dbReference>
<feature type="domain" description="GST C-terminal" evidence="2">
    <location>
        <begin position="86"/>
        <end position="214"/>
    </location>
</feature>
<dbReference type="Gene3D" id="1.20.1050.10">
    <property type="match status" value="1"/>
</dbReference>
<dbReference type="Pfam" id="PF14497">
    <property type="entry name" value="GST_C_3"/>
    <property type="match status" value="1"/>
</dbReference>
<dbReference type="InterPro" id="IPR004045">
    <property type="entry name" value="Glutathione_S-Trfase_N"/>
</dbReference>
<dbReference type="InterPro" id="IPR050213">
    <property type="entry name" value="GST_superfamily"/>
</dbReference>
<dbReference type="GO" id="GO:0006749">
    <property type="term" value="P:glutathione metabolic process"/>
    <property type="evidence" value="ECO:0007669"/>
    <property type="project" value="TreeGrafter"/>
</dbReference>
<dbReference type="PROSITE" id="PS50405">
    <property type="entry name" value="GST_CTER"/>
    <property type="match status" value="1"/>
</dbReference>
<dbReference type="Gene3D" id="3.40.30.10">
    <property type="entry name" value="Glutaredoxin"/>
    <property type="match status" value="1"/>
</dbReference>
<dbReference type="SFLD" id="SFLDG00363">
    <property type="entry name" value="AMPS_(cytGST):_Alpha-__Mu-__Pi"/>
    <property type="match status" value="1"/>
</dbReference>
<evidence type="ECO:0000313" key="3">
    <source>
        <dbReference type="Proteomes" id="UP000887575"/>
    </source>
</evidence>
<name>A0AAF3F0S4_9BILA</name>
<organism evidence="3 4">
    <name type="scientific">Mesorhabditis belari</name>
    <dbReference type="NCBI Taxonomy" id="2138241"/>
    <lineage>
        <taxon>Eukaryota</taxon>
        <taxon>Metazoa</taxon>
        <taxon>Ecdysozoa</taxon>
        <taxon>Nematoda</taxon>
        <taxon>Chromadorea</taxon>
        <taxon>Rhabditida</taxon>
        <taxon>Rhabditina</taxon>
        <taxon>Rhabditomorpha</taxon>
        <taxon>Rhabditoidea</taxon>
        <taxon>Rhabditidae</taxon>
        <taxon>Mesorhabditinae</taxon>
        <taxon>Mesorhabditis</taxon>
    </lineage>
</organism>
<proteinExistence type="predicted"/>
<evidence type="ECO:0000259" key="2">
    <source>
        <dbReference type="PROSITE" id="PS50405"/>
    </source>
</evidence>
<protein>
    <recommendedName>
        <fullName evidence="5">Glutathione S-transferase</fullName>
    </recommendedName>
</protein>
<evidence type="ECO:0000259" key="1">
    <source>
        <dbReference type="PROSITE" id="PS50404"/>
    </source>
</evidence>
<evidence type="ECO:0000313" key="4">
    <source>
        <dbReference type="WBParaSite" id="MBELARI_LOCUS19481"/>
    </source>
</evidence>
<dbReference type="WBParaSite" id="MBELARI_LOCUS19481">
    <property type="protein sequence ID" value="MBELARI_LOCUS19481"/>
    <property type="gene ID" value="MBELARI_LOCUS19481"/>
</dbReference>
<dbReference type="InterPro" id="IPR036282">
    <property type="entry name" value="Glutathione-S-Trfase_C_sf"/>
</dbReference>
<dbReference type="InterPro" id="IPR010987">
    <property type="entry name" value="Glutathione-S-Trfase_C-like"/>
</dbReference>
<dbReference type="SFLD" id="SFLDG01205">
    <property type="entry name" value="AMPS.1"/>
    <property type="match status" value="1"/>
</dbReference>
<dbReference type="PANTHER" id="PTHR11571">
    <property type="entry name" value="GLUTATHIONE S-TRANSFERASE"/>
    <property type="match status" value="1"/>
</dbReference>
<dbReference type="InterPro" id="IPR040079">
    <property type="entry name" value="Glutathione_S-Trfase"/>
</dbReference>
<reference evidence="4" key="1">
    <citation type="submission" date="2024-02" db="UniProtKB">
        <authorList>
            <consortium name="WormBaseParasite"/>
        </authorList>
    </citation>
    <scope>IDENTIFICATION</scope>
</reference>
<dbReference type="AlphaFoldDB" id="A0AAF3F0S4"/>
<dbReference type="CDD" id="cd03192">
    <property type="entry name" value="GST_C_Sigma_like"/>
    <property type="match status" value="1"/>
</dbReference>
<dbReference type="PROSITE" id="PS50404">
    <property type="entry name" value="GST_NTER"/>
    <property type="match status" value="1"/>
</dbReference>
<dbReference type="GO" id="GO:0004364">
    <property type="term" value="F:glutathione transferase activity"/>
    <property type="evidence" value="ECO:0007669"/>
    <property type="project" value="UniProtKB-ARBA"/>
</dbReference>